<comment type="subcellular location">
    <subcellularLocation>
        <location evidence="4">Cell membrane</location>
        <topology evidence="4">Multi-pass membrane protein</topology>
    </subcellularLocation>
</comment>
<dbReference type="SMART" id="SM00388">
    <property type="entry name" value="HisKA"/>
    <property type="match status" value="1"/>
</dbReference>
<dbReference type="FunFam" id="3.30.565.10:FF:000006">
    <property type="entry name" value="Sensor histidine kinase WalK"/>
    <property type="match status" value="1"/>
</dbReference>
<feature type="domain" description="Histidine kinase" evidence="24">
    <location>
        <begin position="106"/>
        <end position="322"/>
    </location>
</feature>
<evidence type="ECO:0000256" key="14">
    <source>
        <dbReference type="ARBA" id="ARBA00022842"/>
    </source>
</evidence>
<dbReference type="SUPFAM" id="SSF47384">
    <property type="entry name" value="Homodimeric domain of signal transducing histidine kinase"/>
    <property type="match status" value="1"/>
</dbReference>
<evidence type="ECO:0000256" key="22">
    <source>
        <dbReference type="ARBA" id="ARBA00041776"/>
    </source>
</evidence>
<evidence type="ECO:0000256" key="16">
    <source>
        <dbReference type="ARBA" id="ARBA00022989"/>
    </source>
</evidence>
<keyword evidence="11" id="KW-0418">Kinase</keyword>
<dbReference type="InterPro" id="IPR004358">
    <property type="entry name" value="Sig_transdc_His_kin-like_C"/>
</dbReference>
<dbReference type="GO" id="GO:0000155">
    <property type="term" value="F:phosphorelay sensor kinase activity"/>
    <property type="evidence" value="ECO:0007669"/>
    <property type="project" value="InterPro"/>
</dbReference>
<evidence type="ECO:0000256" key="18">
    <source>
        <dbReference type="ARBA" id="ARBA00023016"/>
    </source>
</evidence>
<reference evidence="26 27" key="1">
    <citation type="submission" date="2020-05" db="EMBL/GenBank/DDBJ databases">
        <title>Genome Sequencing of Type Strains.</title>
        <authorList>
            <person name="Lemaire J.F."/>
            <person name="Inderbitzin P."/>
            <person name="Gregorio O.A."/>
            <person name="Collins S.B."/>
            <person name="Wespe N."/>
            <person name="Knight-Connoni V."/>
        </authorList>
    </citation>
    <scope>NUCLEOTIDE SEQUENCE [LARGE SCALE GENOMIC DNA]</scope>
    <source>
        <strain evidence="26 27">ATCC 25174</strain>
    </source>
</reference>
<dbReference type="PRINTS" id="PR00344">
    <property type="entry name" value="BCTRLSENSOR"/>
</dbReference>
<evidence type="ECO:0000256" key="21">
    <source>
        <dbReference type="ARBA" id="ARBA00040454"/>
    </source>
</evidence>
<evidence type="ECO:0000256" key="15">
    <source>
        <dbReference type="ARBA" id="ARBA00022912"/>
    </source>
</evidence>
<evidence type="ECO:0000256" key="4">
    <source>
        <dbReference type="ARBA" id="ARBA00004651"/>
    </source>
</evidence>
<evidence type="ECO:0000256" key="7">
    <source>
        <dbReference type="ARBA" id="ARBA00022553"/>
    </source>
</evidence>
<proteinExistence type="predicted"/>
<keyword evidence="15" id="KW-0904">Protein phosphatase</keyword>
<dbReference type="Pfam" id="PF02518">
    <property type="entry name" value="HATPase_c"/>
    <property type="match status" value="1"/>
</dbReference>
<comment type="catalytic activity">
    <reaction evidence="1">
        <text>ATP + protein L-histidine = ADP + protein N-phospho-L-histidine.</text>
        <dbReference type="EC" id="2.7.13.3"/>
    </reaction>
</comment>
<keyword evidence="20" id="KW-0464">Manganese</keyword>
<dbReference type="PANTHER" id="PTHR44936">
    <property type="entry name" value="SENSOR PROTEIN CREC"/>
    <property type="match status" value="1"/>
</dbReference>
<dbReference type="RefSeq" id="WP_210767510.1">
    <property type="nucleotide sequence ID" value="NZ_JABMCI010000035.1"/>
</dbReference>
<keyword evidence="16 23" id="KW-1133">Transmembrane helix</keyword>
<comment type="cofactor">
    <cofactor evidence="2">
        <name>Mn(2+)</name>
        <dbReference type="ChEBI" id="CHEBI:29035"/>
    </cofactor>
</comment>
<dbReference type="PANTHER" id="PTHR44936:SF9">
    <property type="entry name" value="SENSOR PROTEIN CREC"/>
    <property type="match status" value="1"/>
</dbReference>
<keyword evidence="14" id="KW-0460">Magnesium</keyword>
<dbReference type="Pfam" id="PF00512">
    <property type="entry name" value="HisKA"/>
    <property type="match status" value="1"/>
</dbReference>
<evidence type="ECO:0000256" key="20">
    <source>
        <dbReference type="ARBA" id="ARBA00023211"/>
    </source>
</evidence>
<evidence type="ECO:0000256" key="12">
    <source>
        <dbReference type="ARBA" id="ARBA00022801"/>
    </source>
</evidence>
<dbReference type="Proteomes" id="UP000565724">
    <property type="component" value="Unassembled WGS sequence"/>
</dbReference>
<dbReference type="InterPro" id="IPR003661">
    <property type="entry name" value="HisK_dim/P_dom"/>
</dbReference>
<keyword evidence="7" id="KW-0597">Phosphoprotein</keyword>
<dbReference type="InterPro" id="IPR005467">
    <property type="entry name" value="His_kinase_dom"/>
</dbReference>
<keyword evidence="10" id="KW-0547">Nucleotide-binding</keyword>
<evidence type="ECO:0000256" key="9">
    <source>
        <dbReference type="ARBA" id="ARBA00022692"/>
    </source>
</evidence>
<keyword evidence="23" id="KW-0472">Membrane</keyword>
<evidence type="ECO:0000259" key="25">
    <source>
        <dbReference type="PROSITE" id="PS50885"/>
    </source>
</evidence>
<dbReference type="Pfam" id="PF00672">
    <property type="entry name" value="HAMP"/>
    <property type="match status" value="1"/>
</dbReference>
<dbReference type="EC" id="2.7.13.3" evidence="5"/>
<dbReference type="PROSITE" id="PS50885">
    <property type="entry name" value="HAMP"/>
    <property type="match status" value="1"/>
</dbReference>
<dbReference type="GO" id="GO:0005524">
    <property type="term" value="F:ATP binding"/>
    <property type="evidence" value="ECO:0007669"/>
    <property type="project" value="UniProtKB-KW"/>
</dbReference>
<keyword evidence="12" id="KW-0378">Hydrolase</keyword>
<keyword evidence="8" id="KW-0808">Transferase</keyword>
<evidence type="ECO:0000256" key="10">
    <source>
        <dbReference type="ARBA" id="ARBA00022741"/>
    </source>
</evidence>
<dbReference type="InterPro" id="IPR036097">
    <property type="entry name" value="HisK_dim/P_sf"/>
</dbReference>
<evidence type="ECO:0000313" key="27">
    <source>
        <dbReference type="Proteomes" id="UP000565724"/>
    </source>
</evidence>
<evidence type="ECO:0000256" key="1">
    <source>
        <dbReference type="ARBA" id="ARBA00000085"/>
    </source>
</evidence>
<dbReference type="SUPFAM" id="SSF55874">
    <property type="entry name" value="ATPase domain of HSP90 chaperone/DNA topoisomerase II/histidine kinase"/>
    <property type="match status" value="1"/>
</dbReference>
<dbReference type="SMART" id="SM00387">
    <property type="entry name" value="HATPase_c"/>
    <property type="match status" value="1"/>
</dbReference>
<dbReference type="InterPro" id="IPR003660">
    <property type="entry name" value="HAMP_dom"/>
</dbReference>
<dbReference type="CDD" id="cd00075">
    <property type="entry name" value="HATPase"/>
    <property type="match status" value="1"/>
</dbReference>
<feature type="transmembrane region" description="Helical" evidence="23">
    <location>
        <begin position="20"/>
        <end position="44"/>
    </location>
</feature>
<evidence type="ECO:0000256" key="23">
    <source>
        <dbReference type="SAM" id="Phobius"/>
    </source>
</evidence>
<dbReference type="SUPFAM" id="SSF158472">
    <property type="entry name" value="HAMP domain-like"/>
    <property type="match status" value="1"/>
</dbReference>
<evidence type="ECO:0000256" key="5">
    <source>
        <dbReference type="ARBA" id="ARBA00012438"/>
    </source>
</evidence>
<keyword evidence="6" id="KW-1003">Cell membrane</keyword>
<dbReference type="CDD" id="cd00082">
    <property type="entry name" value="HisKA"/>
    <property type="match status" value="1"/>
</dbReference>
<keyword evidence="17" id="KW-0902">Two-component regulatory system</keyword>
<dbReference type="InterPro" id="IPR003594">
    <property type="entry name" value="HATPase_dom"/>
</dbReference>
<gene>
    <name evidence="26" type="ORF">HP550_01065</name>
</gene>
<name>A0A7Y5ZYZ5_9CELL</name>
<dbReference type="SMART" id="SM00304">
    <property type="entry name" value="HAMP"/>
    <property type="match status" value="1"/>
</dbReference>
<keyword evidence="18" id="KW-0346">Stress response</keyword>
<comment type="cofactor">
    <cofactor evidence="3">
        <name>Mg(2+)</name>
        <dbReference type="ChEBI" id="CHEBI:18420"/>
    </cofactor>
</comment>
<feature type="domain" description="HAMP" evidence="25">
    <location>
        <begin position="45"/>
        <end position="98"/>
    </location>
</feature>
<evidence type="ECO:0000256" key="6">
    <source>
        <dbReference type="ARBA" id="ARBA00022475"/>
    </source>
</evidence>
<comment type="caution">
    <text evidence="26">The sequence shown here is derived from an EMBL/GenBank/DDBJ whole genome shotgun (WGS) entry which is preliminary data.</text>
</comment>
<dbReference type="GO" id="GO:0005886">
    <property type="term" value="C:plasma membrane"/>
    <property type="evidence" value="ECO:0007669"/>
    <property type="project" value="UniProtKB-SubCell"/>
</dbReference>
<evidence type="ECO:0000256" key="19">
    <source>
        <dbReference type="ARBA" id="ARBA00023026"/>
    </source>
</evidence>
<dbReference type="CDD" id="cd06225">
    <property type="entry name" value="HAMP"/>
    <property type="match status" value="1"/>
</dbReference>
<evidence type="ECO:0000259" key="24">
    <source>
        <dbReference type="PROSITE" id="PS50109"/>
    </source>
</evidence>
<evidence type="ECO:0000256" key="8">
    <source>
        <dbReference type="ARBA" id="ARBA00022679"/>
    </source>
</evidence>
<dbReference type="PROSITE" id="PS50109">
    <property type="entry name" value="HIS_KIN"/>
    <property type="match status" value="1"/>
</dbReference>
<accession>A0A7Y5ZYZ5</accession>
<keyword evidence="19" id="KW-0843">Virulence</keyword>
<sequence length="328" mass="34846">MADTLPPELASHVDMAFARATLVSLTVAVTAATLTALVVAVLVTRRAVRPIREMSVAATAVAHGDYSVRVQEKGFGSELVTLSQAFNGMAQHIASTERTRGEMLRDLAHELRTPLTSVRGYHEAIADGVLPADRATFDRVDAELSRIERLVDDLAAVSRAEERGSDLRLRPVQVAELLAGAARSASLAFHGTGVTVQVEGGEGGSWVLVDSDRLHEALMNLISNAVRYTPPGGTVSLRSRAVSSTVKLEVQDTGEGIAAEHLQRVFERFYRVDHARSRSTGGSGIGLTITRALIHAHGGRIHAQSTGVGHGTTFVITLPRCAPASGNV</sequence>
<evidence type="ECO:0000256" key="17">
    <source>
        <dbReference type="ARBA" id="ARBA00023012"/>
    </source>
</evidence>
<keyword evidence="27" id="KW-1185">Reference proteome</keyword>
<dbReference type="Gene3D" id="3.30.565.10">
    <property type="entry name" value="Histidine kinase-like ATPase, C-terminal domain"/>
    <property type="match status" value="1"/>
</dbReference>
<organism evidence="26 27">
    <name type="scientific">Cellulomonas humilata</name>
    <dbReference type="NCBI Taxonomy" id="144055"/>
    <lineage>
        <taxon>Bacteria</taxon>
        <taxon>Bacillati</taxon>
        <taxon>Actinomycetota</taxon>
        <taxon>Actinomycetes</taxon>
        <taxon>Micrococcales</taxon>
        <taxon>Cellulomonadaceae</taxon>
        <taxon>Cellulomonas</taxon>
    </lineage>
</organism>
<dbReference type="InterPro" id="IPR050980">
    <property type="entry name" value="2C_sensor_his_kinase"/>
</dbReference>
<keyword evidence="9 23" id="KW-0812">Transmembrane</keyword>
<evidence type="ECO:0000256" key="3">
    <source>
        <dbReference type="ARBA" id="ARBA00001946"/>
    </source>
</evidence>
<evidence type="ECO:0000256" key="13">
    <source>
        <dbReference type="ARBA" id="ARBA00022840"/>
    </source>
</evidence>
<protein>
    <recommendedName>
        <fullName evidence="21">Signal transduction histidine-protein kinase/phosphatase MprB</fullName>
        <ecNumber evidence="5">2.7.13.3</ecNumber>
    </recommendedName>
    <alternativeName>
        <fullName evidence="22">Mycobacterial persistence regulator B</fullName>
    </alternativeName>
</protein>
<dbReference type="GO" id="GO:0004721">
    <property type="term" value="F:phosphoprotein phosphatase activity"/>
    <property type="evidence" value="ECO:0007669"/>
    <property type="project" value="UniProtKB-KW"/>
</dbReference>
<dbReference type="EMBL" id="JABMCI010000035">
    <property type="protein sequence ID" value="NUU15840.1"/>
    <property type="molecule type" value="Genomic_DNA"/>
</dbReference>
<evidence type="ECO:0000256" key="11">
    <source>
        <dbReference type="ARBA" id="ARBA00022777"/>
    </source>
</evidence>
<dbReference type="AlphaFoldDB" id="A0A7Y5ZYZ5"/>
<keyword evidence="13" id="KW-0067">ATP-binding</keyword>
<dbReference type="Gene3D" id="6.10.340.10">
    <property type="match status" value="1"/>
</dbReference>
<dbReference type="Gene3D" id="1.10.287.130">
    <property type="match status" value="1"/>
</dbReference>
<dbReference type="InterPro" id="IPR036890">
    <property type="entry name" value="HATPase_C_sf"/>
</dbReference>
<evidence type="ECO:0000313" key="26">
    <source>
        <dbReference type="EMBL" id="NUU15840.1"/>
    </source>
</evidence>
<evidence type="ECO:0000256" key="2">
    <source>
        <dbReference type="ARBA" id="ARBA00001936"/>
    </source>
</evidence>